<dbReference type="Pfam" id="PF12796">
    <property type="entry name" value="Ank_2"/>
    <property type="match status" value="2"/>
</dbReference>
<name>E4XIY4_OIKDI</name>
<feature type="repeat" description="ANK" evidence="3">
    <location>
        <begin position="91"/>
        <end position="123"/>
    </location>
</feature>
<proteinExistence type="predicted"/>
<keyword evidence="2 3" id="KW-0040">ANK repeat</keyword>
<dbReference type="SMART" id="SM00248">
    <property type="entry name" value="ANK"/>
    <property type="match status" value="7"/>
</dbReference>
<gene>
    <name evidence="4" type="ORF">GSOID_T00012564001</name>
</gene>
<dbReference type="PANTHER" id="PTHR24171:SF8">
    <property type="entry name" value="BRCA1-ASSOCIATED RING DOMAIN PROTEIN 1"/>
    <property type="match status" value="1"/>
</dbReference>
<protein>
    <submittedName>
        <fullName evidence="4">Uncharacterized protein</fullName>
    </submittedName>
</protein>
<dbReference type="Proteomes" id="UP000001307">
    <property type="component" value="Unassembled WGS sequence"/>
</dbReference>
<dbReference type="GO" id="GO:0085020">
    <property type="term" value="P:protein K6-linked ubiquitination"/>
    <property type="evidence" value="ECO:0007669"/>
    <property type="project" value="TreeGrafter"/>
</dbReference>
<keyword evidence="5" id="KW-1185">Reference proteome</keyword>
<dbReference type="InParanoid" id="E4XIY4"/>
<feature type="repeat" description="ANK" evidence="3">
    <location>
        <begin position="272"/>
        <end position="304"/>
    </location>
</feature>
<feature type="repeat" description="ANK" evidence="3">
    <location>
        <begin position="305"/>
        <end position="337"/>
    </location>
</feature>
<evidence type="ECO:0000313" key="4">
    <source>
        <dbReference type="EMBL" id="CBY24669.1"/>
    </source>
</evidence>
<dbReference type="PROSITE" id="PS50297">
    <property type="entry name" value="ANK_REP_REGION"/>
    <property type="match status" value="3"/>
</dbReference>
<dbReference type="InterPro" id="IPR002110">
    <property type="entry name" value="Ankyrin_rpt"/>
</dbReference>
<sequence length="362" mass="41086">MNMLFQNNFKRREELFKAVENANIKTVRELIRDGVDVKATDKKGRNIIMTSMKLKKKAEFQRELFREIRVIDRGFYTLPVLVEMVMLKDIDGRTALHHAILEKNLAAITMLASKGIELDEKDENGDTALHLAVDEPENLYIVKTLLELGAARHLKNDSSLTPLNIAEINSQTDKSEESRKKFAVIAKTFRAKKFAKVANAQTAMTKSTEMGDLGAFKNALYAGGNITMVNYKNENIIHKAAWFGRLNILTSILEGPQNAQHINGLVNSRDSAGCTPLHNAVIRNHYDMVDALMENGADPNIQDNMGMTPIMEAAFWDKVDLLELLLTRRPNLSHKDKHGRDIYEIARRRRARRCFVALRTRN</sequence>
<dbReference type="Gene3D" id="1.25.40.20">
    <property type="entry name" value="Ankyrin repeat-containing domain"/>
    <property type="match status" value="2"/>
</dbReference>
<dbReference type="EMBL" id="FN653056">
    <property type="protein sequence ID" value="CBY24669.1"/>
    <property type="molecule type" value="Genomic_DNA"/>
</dbReference>
<dbReference type="PANTHER" id="PTHR24171">
    <property type="entry name" value="ANKYRIN REPEAT DOMAIN-CONTAINING PROTEIN 39-RELATED"/>
    <property type="match status" value="1"/>
</dbReference>
<evidence type="ECO:0000256" key="3">
    <source>
        <dbReference type="PROSITE-ProRule" id="PRU00023"/>
    </source>
</evidence>
<dbReference type="GO" id="GO:0004842">
    <property type="term" value="F:ubiquitin-protein transferase activity"/>
    <property type="evidence" value="ECO:0007669"/>
    <property type="project" value="TreeGrafter"/>
</dbReference>
<dbReference type="SUPFAM" id="SSF48403">
    <property type="entry name" value="Ankyrin repeat"/>
    <property type="match status" value="1"/>
</dbReference>
<evidence type="ECO:0000256" key="2">
    <source>
        <dbReference type="ARBA" id="ARBA00023043"/>
    </source>
</evidence>
<accession>E4XIY4</accession>
<dbReference type="InterPro" id="IPR036770">
    <property type="entry name" value="Ankyrin_rpt-contain_sf"/>
</dbReference>
<dbReference type="GO" id="GO:0070531">
    <property type="term" value="C:BRCA1-A complex"/>
    <property type="evidence" value="ECO:0007669"/>
    <property type="project" value="TreeGrafter"/>
</dbReference>
<organism evidence="4 5">
    <name type="scientific">Oikopleura dioica</name>
    <name type="common">Tunicate</name>
    <dbReference type="NCBI Taxonomy" id="34765"/>
    <lineage>
        <taxon>Eukaryota</taxon>
        <taxon>Metazoa</taxon>
        <taxon>Chordata</taxon>
        <taxon>Tunicata</taxon>
        <taxon>Appendicularia</taxon>
        <taxon>Copelata</taxon>
        <taxon>Oikopleuridae</taxon>
        <taxon>Oikopleura</taxon>
    </lineage>
</organism>
<dbReference type="GO" id="GO:0031436">
    <property type="term" value="C:BRCA1-BARD1 complex"/>
    <property type="evidence" value="ECO:0007669"/>
    <property type="project" value="TreeGrafter"/>
</dbReference>
<reference evidence="4 5" key="1">
    <citation type="journal article" date="2010" name="Science">
        <title>Plasticity of animal genome architecture unmasked by rapid evolution of a pelagic tunicate.</title>
        <authorList>
            <person name="Denoeud F."/>
            <person name="Henriet S."/>
            <person name="Mungpakdee S."/>
            <person name="Aury J.M."/>
            <person name="Da Silva C."/>
            <person name="Brinkmann H."/>
            <person name="Mikhaleva J."/>
            <person name="Olsen L.C."/>
            <person name="Jubin C."/>
            <person name="Canestro C."/>
            <person name="Bouquet J.M."/>
            <person name="Danks G."/>
            <person name="Poulain J."/>
            <person name="Campsteijn C."/>
            <person name="Adamski M."/>
            <person name="Cross I."/>
            <person name="Yadetie F."/>
            <person name="Muffato M."/>
            <person name="Louis A."/>
            <person name="Butcher S."/>
            <person name="Tsagkogeorga G."/>
            <person name="Konrad A."/>
            <person name="Singh S."/>
            <person name="Jensen M.F."/>
            <person name="Cong E.H."/>
            <person name="Eikeseth-Otteraa H."/>
            <person name="Noel B."/>
            <person name="Anthouard V."/>
            <person name="Porcel B.M."/>
            <person name="Kachouri-Lafond R."/>
            <person name="Nishino A."/>
            <person name="Ugolini M."/>
            <person name="Chourrout P."/>
            <person name="Nishida H."/>
            <person name="Aasland R."/>
            <person name="Huzurbazar S."/>
            <person name="Westhof E."/>
            <person name="Delsuc F."/>
            <person name="Lehrach H."/>
            <person name="Reinhardt R."/>
            <person name="Weissenbach J."/>
            <person name="Roy S.W."/>
            <person name="Artiguenave F."/>
            <person name="Postlethwait J.H."/>
            <person name="Manak J.R."/>
            <person name="Thompson E.M."/>
            <person name="Jaillon O."/>
            <person name="Du Pasquier L."/>
            <person name="Boudinot P."/>
            <person name="Liberles D.A."/>
            <person name="Volff J.N."/>
            <person name="Philippe H."/>
            <person name="Lenhard B."/>
            <person name="Roest Crollius H."/>
            <person name="Wincker P."/>
            <person name="Chourrout D."/>
        </authorList>
    </citation>
    <scope>NUCLEOTIDE SEQUENCE [LARGE SCALE GENOMIC DNA]</scope>
</reference>
<keyword evidence="1" id="KW-0677">Repeat</keyword>
<feature type="repeat" description="ANK" evidence="3">
    <location>
        <begin position="124"/>
        <end position="157"/>
    </location>
</feature>
<evidence type="ECO:0000256" key="1">
    <source>
        <dbReference type="ARBA" id="ARBA00022737"/>
    </source>
</evidence>
<evidence type="ECO:0000313" key="5">
    <source>
        <dbReference type="Proteomes" id="UP000001307"/>
    </source>
</evidence>
<dbReference type="OrthoDB" id="6084525at2759"/>
<dbReference type="PROSITE" id="PS50088">
    <property type="entry name" value="ANK_REPEAT"/>
    <property type="match status" value="4"/>
</dbReference>
<dbReference type="AlphaFoldDB" id="E4XIY4"/>